<evidence type="ECO:0000256" key="2">
    <source>
        <dbReference type="SAM" id="MobiDB-lite"/>
    </source>
</evidence>
<keyword evidence="6" id="KW-1185">Reference proteome</keyword>
<feature type="region of interest" description="Disordered" evidence="2">
    <location>
        <begin position="61"/>
        <end position="132"/>
    </location>
</feature>
<dbReference type="PRINTS" id="PR00360">
    <property type="entry name" value="C2DOMAIN"/>
</dbReference>
<dbReference type="CDD" id="cd08404">
    <property type="entry name" value="C2B_Synaptotagmin-4"/>
    <property type="match status" value="1"/>
</dbReference>
<dbReference type="GeneID" id="20251177"/>
<dbReference type="PROSITE" id="PS50004">
    <property type="entry name" value="C2"/>
    <property type="match status" value="2"/>
</dbReference>
<dbReference type="PANTHER" id="PTHR10024">
    <property type="entry name" value="SYNAPTOTAGMIN"/>
    <property type="match status" value="1"/>
</dbReference>
<feature type="domain" description="C2" evidence="4">
    <location>
        <begin position="151"/>
        <end position="272"/>
    </location>
</feature>
<dbReference type="Gene3D" id="2.60.40.150">
    <property type="entry name" value="C2 domain"/>
    <property type="match status" value="2"/>
</dbReference>
<accession>V4ABW6</accession>
<dbReference type="GO" id="GO:0030276">
    <property type="term" value="F:clathrin binding"/>
    <property type="evidence" value="ECO:0007669"/>
    <property type="project" value="TreeGrafter"/>
</dbReference>
<dbReference type="AlphaFoldDB" id="V4ABW6"/>
<dbReference type="Pfam" id="PF00168">
    <property type="entry name" value="C2"/>
    <property type="match status" value="2"/>
</dbReference>
<dbReference type="STRING" id="225164.V4ABW6"/>
<keyword evidence="3" id="KW-0812">Transmembrane</keyword>
<gene>
    <name evidence="5" type="primary">Syt4</name>
    <name evidence="5" type="ORF">LOTGIDRAFT_249363</name>
</gene>
<keyword evidence="3" id="KW-1133">Transmembrane helix</keyword>
<keyword evidence="3" id="KW-0472">Membrane</keyword>
<dbReference type="GO" id="GO:0005509">
    <property type="term" value="F:calcium ion binding"/>
    <property type="evidence" value="ECO:0007669"/>
    <property type="project" value="TreeGrafter"/>
</dbReference>
<dbReference type="GO" id="GO:0001786">
    <property type="term" value="F:phosphatidylserine binding"/>
    <property type="evidence" value="ECO:0007669"/>
    <property type="project" value="TreeGrafter"/>
</dbReference>
<dbReference type="GO" id="GO:0000149">
    <property type="term" value="F:SNARE binding"/>
    <property type="evidence" value="ECO:0007669"/>
    <property type="project" value="TreeGrafter"/>
</dbReference>
<dbReference type="InterPro" id="IPR001565">
    <property type="entry name" value="Synaptotagmin"/>
</dbReference>
<feature type="transmembrane region" description="Helical" evidence="3">
    <location>
        <begin position="12"/>
        <end position="37"/>
    </location>
</feature>
<dbReference type="PRINTS" id="PR00399">
    <property type="entry name" value="SYNAPTOTAGMN"/>
</dbReference>
<dbReference type="InterPro" id="IPR035892">
    <property type="entry name" value="C2_domain_sf"/>
</dbReference>
<reference evidence="5 6" key="1">
    <citation type="journal article" date="2013" name="Nature">
        <title>Insights into bilaterian evolution from three spiralian genomes.</title>
        <authorList>
            <person name="Simakov O."/>
            <person name="Marletaz F."/>
            <person name="Cho S.J."/>
            <person name="Edsinger-Gonzales E."/>
            <person name="Havlak P."/>
            <person name="Hellsten U."/>
            <person name="Kuo D.H."/>
            <person name="Larsson T."/>
            <person name="Lv J."/>
            <person name="Arendt D."/>
            <person name="Savage R."/>
            <person name="Osoegawa K."/>
            <person name="de Jong P."/>
            <person name="Grimwood J."/>
            <person name="Chapman J.A."/>
            <person name="Shapiro H."/>
            <person name="Aerts A."/>
            <person name="Otillar R.P."/>
            <person name="Terry A.Y."/>
            <person name="Boore J.L."/>
            <person name="Grigoriev I.V."/>
            <person name="Lindberg D.R."/>
            <person name="Seaver E.C."/>
            <person name="Weisblat D.A."/>
            <person name="Putnam N.H."/>
            <person name="Rokhsar D.S."/>
        </authorList>
    </citation>
    <scope>NUCLEOTIDE SEQUENCE [LARGE SCALE GENOMIC DNA]</scope>
</reference>
<protein>
    <submittedName>
        <fullName evidence="5">Synaptotagmin 4</fullName>
    </submittedName>
</protein>
<dbReference type="EMBL" id="KB200521">
    <property type="protein sequence ID" value="ESP01474.1"/>
    <property type="molecule type" value="Genomic_DNA"/>
</dbReference>
<sequence length="423" mass="47316">MKPAEPLQVHHSLSAAAVSGICIGTLVLLLSMTALAYKCYRRRVMMNAQNRLSTAIKKGLQESTSGSFRKSTPVRSTGNKVMKSKGTSPITPPGCGELGGLDRIPQAGFSTPTRDPGPSKSEVYIENEKGGATPEKEELIKERYVSEKPSYLGSIGFSVEYDNSKQALIVTIANANNLPPRDPNLGGCDPYIKLQLLPEKKHKCKTRVLRKTLDPVYDETFTFFGVAANQFTGITLHFVILSFDRFSRDDIIGEVIYPLSGVDPEEKFSTTRDITPRHLKLRSQGRGELLVSLCYQPAANRLGVVILKARNLPKMDISGLSDPYIKIYLNYNGQRIAKKKTHVKKRTLNPVFNESFLFDVPYNEGLQNISLEFLVLDWDRMTKNEVVGRLEIGSKTGPTEVSHWNEVMNCPRKQIAEWHKLRE</sequence>
<dbReference type="GO" id="GO:0006906">
    <property type="term" value="P:vesicle fusion"/>
    <property type="evidence" value="ECO:0007669"/>
    <property type="project" value="TreeGrafter"/>
</dbReference>
<keyword evidence="1" id="KW-0677">Repeat</keyword>
<dbReference type="CTD" id="6860"/>
<dbReference type="GO" id="GO:0070382">
    <property type="term" value="C:exocytic vesicle"/>
    <property type="evidence" value="ECO:0007669"/>
    <property type="project" value="TreeGrafter"/>
</dbReference>
<dbReference type="SMART" id="SM00239">
    <property type="entry name" value="C2"/>
    <property type="match status" value="2"/>
</dbReference>
<dbReference type="SUPFAM" id="SSF49562">
    <property type="entry name" value="C2 domain (Calcium/lipid-binding domain, CaLB)"/>
    <property type="match status" value="2"/>
</dbReference>
<name>V4ABW6_LOTGI</name>
<dbReference type="FunFam" id="2.60.40.150:FF:000039">
    <property type="entry name" value="Synaptotagmin 11"/>
    <property type="match status" value="1"/>
</dbReference>
<evidence type="ECO:0000259" key="4">
    <source>
        <dbReference type="PROSITE" id="PS50004"/>
    </source>
</evidence>
<evidence type="ECO:0000313" key="6">
    <source>
        <dbReference type="Proteomes" id="UP000030746"/>
    </source>
</evidence>
<feature type="domain" description="C2" evidence="4">
    <location>
        <begin position="285"/>
        <end position="419"/>
    </location>
</feature>
<dbReference type="GO" id="GO:0098793">
    <property type="term" value="C:presynapse"/>
    <property type="evidence" value="ECO:0007669"/>
    <property type="project" value="GOC"/>
</dbReference>
<feature type="compositionally biased region" description="Polar residues" evidence="2">
    <location>
        <begin position="61"/>
        <end position="89"/>
    </location>
</feature>
<dbReference type="GO" id="GO:0030424">
    <property type="term" value="C:axon"/>
    <property type="evidence" value="ECO:0007669"/>
    <property type="project" value="TreeGrafter"/>
</dbReference>
<dbReference type="GO" id="GO:0005886">
    <property type="term" value="C:plasma membrane"/>
    <property type="evidence" value="ECO:0007669"/>
    <property type="project" value="TreeGrafter"/>
</dbReference>
<dbReference type="OrthoDB" id="67700at2759"/>
<dbReference type="Proteomes" id="UP000030746">
    <property type="component" value="Unassembled WGS sequence"/>
</dbReference>
<dbReference type="PANTHER" id="PTHR10024:SF369">
    <property type="entry name" value="FI18813P1"/>
    <property type="match status" value="1"/>
</dbReference>
<organism evidence="5 6">
    <name type="scientific">Lottia gigantea</name>
    <name type="common">Giant owl limpet</name>
    <dbReference type="NCBI Taxonomy" id="225164"/>
    <lineage>
        <taxon>Eukaryota</taxon>
        <taxon>Metazoa</taxon>
        <taxon>Spiralia</taxon>
        <taxon>Lophotrochozoa</taxon>
        <taxon>Mollusca</taxon>
        <taxon>Gastropoda</taxon>
        <taxon>Patellogastropoda</taxon>
        <taxon>Lottioidea</taxon>
        <taxon>Lottiidae</taxon>
        <taxon>Lottia</taxon>
    </lineage>
</organism>
<evidence type="ECO:0000256" key="3">
    <source>
        <dbReference type="SAM" id="Phobius"/>
    </source>
</evidence>
<dbReference type="KEGG" id="lgi:LOTGIDRAFT_249363"/>
<evidence type="ECO:0000256" key="1">
    <source>
        <dbReference type="ARBA" id="ARBA00022737"/>
    </source>
</evidence>
<proteinExistence type="predicted"/>
<dbReference type="GO" id="GO:0048791">
    <property type="term" value="P:calcium ion-regulated exocytosis of neurotransmitter"/>
    <property type="evidence" value="ECO:0007669"/>
    <property type="project" value="TreeGrafter"/>
</dbReference>
<dbReference type="RefSeq" id="XP_009048108.1">
    <property type="nucleotide sequence ID" value="XM_009049860.1"/>
</dbReference>
<dbReference type="GO" id="GO:0005544">
    <property type="term" value="F:calcium-dependent phospholipid binding"/>
    <property type="evidence" value="ECO:0007669"/>
    <property type="project" value="TreeGrafter"/>
</dbReference>
<dbReference type="InterPro" id="IPR000008">
    <property type="entry name" value="C2_dom"/>
</dbReference>
<evidence type="ECO:0000313" key="5">
    <source>
        <dbReference type="EMBL" id="ESP01474.1"/>
    </source>
</evidence>